<name>A0AAX4P9V4_9CHLO</name>
<dbReference type="PANTHER" id="PTHR42893">
    <property type="entry name" value="PROTEIN DETOXIFICATION 44, CHLOROPLASTIC-RELATED"/>
    <property type="match status" value="1"/>
</dbReference>
<proteinExistence type="inferred from homology"/>
<evidence type="ECO:0000256" key="6">
    <source>
        <dbReference type="RuleBase" id="RU004914"/>
    </source>
</evidence>
<gene>
    <name evidence="7" type="ORF">HKI87_06g44930</name>
</gene>
<dbReference type="PANTHER" id="PTHR42893:SF46">
    <property type="entry name" value="PROTEIN DETOXIFICATION 44, CHLOROPLASTIC"/>
    <property type="match status" value="1"/>
</dbReference>
<dbReference type="InterPro" id="IPR002528">
    <property type="entry name" value="MATE_fam"/>
</dbReference>
<dbReference type="EMBL" id="CP151506">
    <property type="protein sequence ID" value="WZN62948.1"/>
    <property type="molecule type" value="Genomic_DNA"/>
</dbReference>
<evidence type="ECO:0000256" key="5">
    <source>
        <dbReference type="ARBA" id="ARBA00023136"/>
    </source>
</evidence>
<accession>A0AAX4P9V4</accession>
<dbReference type="Pfam" id="PF01554">
    <property type="entry name" value="MatE"/>
    <property type="match status" value="1"/>
</dbReference>
<feature type="transmembrane region" description="Helical" evidence="6">
    <location>
        <begin position="103"/>
        <end position="130"/>
    </location>
</feature>
<keyword evidence="8" id="KW-1185">Reference proteome</keyword>
<dbReference type="Proteomes" id="UP001472866">
    <property type="component" value="Chromosome 06"/>
</dbReference>
<comment type="subcellular location">
    <subcellularLocation>
        <location evidence="1">Membrane</location>
        <topology evidence="1">Multi-pass membrane protein</topology>
    </subcellularLocation>
</comment>
<evidence type="ECO:0000313" key="7">
    <source>
        <dbReference type="EMBL" id="WZN62948.1"/>
    </source>
</evidence>
<feature type="transmembrane region" description="Helical" evidence="6">
    <location>
        <begin position="426"/>
        <end position="446"/>
    </location>
</feature>
<feature type="transmembrane region" description="Helical" evidence="6">
    <location>
        <begin position="201"/>
        <end position="224"/>
    </location>
</feature>
<sequence length="485" mass="51699">MADEDEVLEETLAALGERETTWGVILRESSKAIALQIASPLATLVEVAVLGSRSFSELSVYTLVCAVCNLASVVFNFLSDGVAAKVSRSVGSGRVAATRSNVFYSYTCALGLGLVCFALLAGLFSPIIAASGLESSRHLASGFYYCKAATVPFAQITMASTGVLSGYQSLEAAAVLNIFRACLSVAGTLVALVWLKGNLLQLGFVGLGSYAASSLLGLTLVATIRPKGSAFEDFSLFSRRRDTTLTSPLLEGGEADGGEGEGFWRFAKDGSAMMIRSLALQASFMIAAFIAARLPQQPETLAAHGIVTQVWMATSYITDGYANVGTMIGGSLFGCWGAMEKELFRRLTERLLFCGLICGLSFSVAMLVPDVRDSIISVFTTKDSEGKPIVIDHLMSVWLLICLVQPINSLVFVYDGLVYATQQYAYVARLMVAGLFVVFLPLLALFQAKGYFTHGDKGLLCIWGAKAAMNAWRLVGLARAVHSVA</sequence>
<organism evidence="7 8">
    <name type="scientific">Chloropicon roscoffensis</name>
    <dbReference type="NCBI Taxonomy" id="1461544"/>
    <lineage>
        <taxon>Eukaryota</taxon>
        <taxon>Viridiplantae</taxon>
        <taxon>Chlorophyta</taxon>
        <taxon>Chloropicophyceae</taxon>
        <taxon>Chloropicales</taxon>
        <taxon>Chloropicaceae</taxon>
        <taxon>Chloropicon</taxon>
    </lineage>
</organism>
<reference evidence="7 8" key="1">
    <citation type="submission" date="2024-03" db="EMBL/GenBank/DDBJ databases">
        <title>Complete genome sequence of the green alga Chloropicon roscoffensis RCC1871.</title>
        <authorList>
            <person name="Lemieux C."/>
            <person name="Pombert J.-F."/>
            <person name="Otis C."/>
            <person name="Turmel M."/>
        </authorList>
    </citation>
    <scope>NUCLEOTIDE SEQUENCE [LARGE SCALE GENOMIC DNA]</scope>
    <source>
        <strain evidence="7 8">RCC1871</strain>
    </source>
</reference>
<evidence type="ECO:0000256" key="1">
    <source>
        <dbReference type="ARBA" id="ARBA00004141"/>
    </source>
</evidence>
<dbReference type="InterPro" id="IPR044644">
    <property type="entry name" value="DinF-like"/>
</dbReference>
<keyword evidence="4 6" id="KW-1133">Transmembrane helix</keyword>
<feature type="transmembrane region" description="Helical" evidence="6">
    <location>
        <begin position="389"/>
        <end position="414"/>
    </location>
</feature>
<dbReference type="GO" id="GO:0016020">
    <property type="term" value="C:membrane"/>
    <property type="evidence" value="ECO:0007669"/>
    <property type="project" value="UniProtKB-SubCell"/>
</dbReference>
<keyword evidence="3 6" id="KW-0812">Transmembrane</keyword>
<evidence type="ECO:0000313" key="8">
    <source>
        <dbReference type="Proteomes" id="UP001472866"/>
    </source>
</evidence>
<evidence type="ECO:0000256" key="4">
    <source>
        <dbReference type="ARBA" id="ARBA00022989"/>
    </source>
</evidence>
<protein>
    <recommendedName>
        <fullName evidence="6">Protein DETOXIFICATION</fullName>
    </recommendedName>
    <alternativeName>
        <fullName evidence="6">Multidrug and toxic compound extrusion protein</fullName>
    </alternativeName>
</protein>
<dbReference type="GO" id="GO:0042910">
    <property type="term" value="F:xenobiotic transmembrane transporter activity"/>
    <property type="evidence" value="ECO:0007669"/>
    <property type="project" value="InterPro"/>
</dbReference>
<keyword evidence="5 6" id="KW-0472">Membrane</keyword>
<dbReference type="GO" id="GO:0015297">
    <property type="term" value="F:antiporter activity"/>
    <property type="evidence" value="ECO:0007669"/>
    <property type="project" value="InterPro"/>
</dbReference>
<evidence type="ECO:0000256" key="2">
    <source>
        <dbReference type="ARBA" id="ARBA00010199"/>
    </source>
</evidence>
<comment type="similarity">
    <text evidence="2 6">Belongs to the multi antimicrobial extrusion (MATE) (TC 2.A.66.1) family.</text>
</comment>
<feature type="transmembrane region" description="Helical" evidence="6">
    <location>
        <begin position="174"/>
        <end position="195"/>
    </location>
</feature>
<feature type="transmembrane region" description="Helical" evidence="6">
    <location>
        <begin position="58"/>
        <end position="78"/>
    </location>
</feature>
<evidence type="ECO:0000256" key="3">
    <source>
        <dbReference type="ARBA" id="ARBA00022692"/>
    </source>
</evidence>
<feature type="transmembrane region" description="Helical" evidence="6">
    <location>
        <begin position="273"/>
        <end position="292"/>
    </location>
</feature>
<dbReference type="AlphaFoldDB" id="A0AAX4P9V4"/>
<comment type="caution">
    <text evidence="6">Lacks conserved residue(s) required for the propagation of feature annotation.</text>
</comment>
<feature type="transmembrane region" description="Helical" evidence="6">
    <location>
        <begin position="351"/>
        <end position="369"/>
    </location>
</feature>